<evidence type="ECO:0000256" key="7">
    <source>
        <dbReference type="RuleBase" id="RU004016"/>
    </source>
</evidence>
<feature type="domain" description="Peptidase S11 D-alanyl-D-alanine carboxypeptidase A N-terminal" evidence="8">
    <location>
        <begin position="41"/>
        <end position="276"/>
    </location>
</feature>
<evidence type="ECO:0000313" key="9">
    <source>
        <dbReference type="EMBL" id="MBD7908509.1"/>
    </source>
</evidence>
<comment type="similarity">
    <text evidence="1 7">Belongs to the peptidase S11 family.</text>
</comment>
<keyword evidence="9" id="KW-0645">Protease</keyword>
<dbReference type="InterPro" id="IPR001967">
    <property type="entry name" value="Peptidase_S11_N"/>
</dbReference>
<reference evidence="9 10" key="1">
    <citation type="submission" date="2020-08" db="EMBL/GenBank/DDBJ databases">
        <title>A Genomic Blueprint of the Chicken Gut Microbiome.</title>
        <authorList>
            <person name="Gilroy R."/>
            <person name="Ravi A."/>
            <person name="Getino M."/>
            <person name="Pursley I."/>
            <person name="Horton D.L."/>
            <person name="Alikhan N.-F."/>
            <person name="Baker D."/>
            <person name="Gharbi K."/>
            <person name="Hall N."/>
            <person name="Watson M."/>
            <person name="Adriaenssens E.M."/>
            <person name="Foster-Nyarko E."/>
            <person name="Jarju S."/>
            <person name="Secka A."/>
            <person name="Antonio M."/>
            <person name="Oren A."/>
            <person name="Chaudhuri R."/>
            <person name="La Ragione R.M."/>
            <person name="Hildebrand F."/>
            <person name="Pallen M.J."/>
        </authorList>
    </citation>
    <scope>NUCLEOTIDE SEQUENCE [LARGE SCALE GENOMIC DNA]</scope>
    <source>
        <strain evidence="9 10">Sa3CUA8</strain>
    </source>
</reference>
<dbReference type="PRINTS" id="PR00725">
    <property type="entry name" value="DADACBPTASE1"/>
</dbReference>
<dbReference type="Pfam" id="PF00768">
    <property type="entry name" value="Peptidase_S11"/>
    <property type="match status" value="1"/>
</dbReference>
<dbReference type="Proteomes" id="UP000659496">
    <property type="component" value="Unassembled WGS sequence"/>
</dbReference>
<evidence type="ECO:0000259" key="8">
    <source>
        <dbReference type="Pfam" id="PF00768"/>
    </source>
</evidence>
<evidence type="ECO:0000256" key="2">
    <source>
        <dbReference type="ARBA" id="ARBA00022729"/>
    </source>
</evidence>
<dbReference type="Gene3D" id="3.40.710.10">
    <property type="entry name" value="DD-peptidase/beta-lactamase superfamily"/>
    <property type="match status" value="1"/>
</dbReference>
<evidence type="ECO:0000256" key="5">
    <source>
        <dbReference type="ARBA" id="ARBA00022984"/>
    </source>
</evidence>
<dbReference type="InterPro" id="IPR012338">
    <property type="entry name" value="Beta-lactam/transpept-like"/>
</dbReference>
<dbReference type="GO" id="GO:0004180">
    <property type="term" value="F:carboxypeptidase activity"/>
    <property type="evidence" value="ECO:0007669"/>
    <property type="project" value="UniProtKB-KW"/>
</dbReference>
<comment type="caution">
    <text evidence="9">The sequence shown here is derived from an EMBL/GenBank/DDBJ whole genome shotgun (WGS) entry which is preliminary data.</text>
</comment>
<keyword evidence="6" id="KW-0961">Cell wall biogenesis/degradation</keyword>
<dbReference type="PANTHER" id="PTHR21581:SF6">
    <property type="entry name" value="TRAFFICKING PROTEIN PARTICLE COMPLEX SUBUNIT 12"/>
    <property type="match status" value="1"/>
</dbReference>
<evidence type="ECO:0000256" key="1">
    <source>
        <dbReference type="ARBA" id="ARBA00007164"/>
    </source>
</evidence>
<dbReference type="InterPro" id="IPR018044">
    <property type="entry name" value="Peptidase_S11"/>
</dbReference>
<keyword evidence="3" id="KW-0378">Hydrolase</keyword>
<proteinExistence type="inferred from homology"/>
<gene>
    <name evidence="9" type="ORF">H9659_09220</name>
</gene>
<dbReference type="RefSeq" id="WP_191689726.1">
    <property type="nucleotide sequence ID" value="NZ_JACSQY010000006.1"/>
</dbReference>
<keyword evidence="4" id="KW-0133">Cell shape</keyword>
<evidence type="ECO:0000256" key="3">
    <source>
        <dbReference type="ARBA" id="ARBA00022801"/>
    </source>
</evidence>
<accession>A0ABR8PK19</accession>
<protein>
    <submittedName>
        <fullName evidence="9">D-alanyl-D-alanine carboxypeptidase</fullName>
    </submittedName>
</protein>
<keyword evidence="2" id="KW-0732">Signal</keyword>
<dbReference type="EMBL" id="JACSQY010000006">
    <property type="protein sequence ID" value="MBD7908509.1"/>
    <property type="molecule type" value="Genomic_DNA"/>
</dbReference>
<name>A0ABR8PK19_9BACL</name>
<organism evidence="9 10">
    <name type="scientific">Sporosarcina gallistercoris</name>
    <dbReference type="NCBI Taxonomy" id="2762245"/>
    <lineage>
        <taxon>Bacteria</taxon>
        <taxon>Bacillati</taxon>
        <taxon>Bacillota</taxon>
        <taxon>Bacilli</taxon>
        <taxon>Bacillales</taxon>
        <taxon>Caryophanaceae</taxon>
        <taxon>Sporosarcina</taxon>
    </lineage>
</organism>
<evidence type="ECO:0000313" key="10">
    <source>
        <dbReference type="Proteomes" id="UP000659496"/>
    </source>
</evidence>
<sequence>MKKLWTFLRGMILFAVVLVIAMKVTGWNGLVLKEMPGVLQTDDYSSQYILMVDRSTGKAVYEKNADQKAYPASLTKMMTTLVALEHIKDLSASAPVDTATYQEMMAQNASMAGFFGREAVTYRDLLYGTMLPSGGEASNSLAIHVAGSTQQFVQLMNDKAAELGMTHTRFTNPEGLHDAKQYTTASDMAKLLDYALDNQNFKAIFTKGSFQTTPTANHPQGITLKSTVLSSLNAAEQNGFEILGGKSGTTYEAGQCWATLGTSGNREYVTIVMGAPLEDISHPDHAQKKDTLELFAEVSAGER</sequence>
<keyword evidence="10" id="KW-1185">Reference proteome</keyword>
<evidence type="ECO:0000256" key="4">
    <source>
        <dbReference type="ARBA" id="ARBA00022960"/>
    </source>
</evidence>
<dbReference type="SUPFAM" id="SSF56601">
    <property type="entry name" value="beta-lactamase/transpeptidase-like"/>
    <property type="match status" value="1"/>
</dbReference>
<keyword evidence="5" id="KW-0573">Peptidoglycan synthesis</keyword>
<dbReference type="PANTHER" id="PTHR21581">
    <property type="entry name" value="D-ALANYL-D-ALANINE CARBOXYPEPTIDASE"/>
    <property type="match status" value="1"/>
</dbReference>
<evidence type="ECO:0000256" key="6">
    <source>
        <dbReference type="ARBA" id="ARBA00023316"/>
    </source>
</evidence>
<keyword evidence="9" id="KW-0121">Carboxypeptidase</keyword>